<dbReference type="PANTHER" id="PTHR44520">
    <property type="entry name" value="RESPONSE REGULATOR RCP1-RELATED"/>
    <property type="match status" value="1"/>
</dbReference>
<gene>
    <name evidence="3" type="ORF">DPN68_09160</name>
</gene>
<dbReference type="OrthoDB" id="7631574at2"/>
<dbReference type="EMBL" id="QLST01000010">
    <property type="protein sequence ID" value="RBA28074.1"/>
    <property type="molecule type" value="Genomic_DNA"/>
</dbReference>
<feature type="modified residue" description="4-aspartylphosphate" evidence="1">
    <location>
        <position position="63"/>
    </location>
</feature>
<reference evidence="3 4" key="1">
    <citation type="submission" date="2018-06" db="EMBL/GenBank/DDBJ databases">
        <title>Flavobacterium tibetense sp. nov., isolated from a wetland YonghuCo on Tibetan Plateau.</title>
        <authorList>
            <person name="Xing P."/>
            <person name="Phurbu D."/>
            <person name="Lu H."/>
        </authorList>
    </citation>
    <scope>NUCLEOTIDE SEQUENCE [LARGE SCALE GENOMIC DNA]</scope>
    <source>
        <strain evidence="3 4">YH5</strain>
    </source>
</reference>
<evidence type="ECO:0000256" key="1">
    <source>
        <dbReference type="PROSITE-ProRule" id="PRU00169"/>
    </source>
</evidence>
<evidence type="ECO:0000259" key="2">
    <source>
        <dbReference type="PROSITE" id="PS50110"/>
    </source>
</evidence>
<organism evidence="3 4">
    <name type="scientific">Flavobacterium tibetense</name>
    <dbReference type="NCBI Taxonomy" id="2233533"/>
    <lineage>
        <taxon>Bacteria</taxon>
        <taxon>Pseudomonadati</taxon>
        <taxon>Bacteroidota</taxon>
        <taxon>Flavobacteriia</taxon>
        <taxon>Flavobacteriales</taxon>
        <taxon>Flavobacteriaceae</taxon>
        <taxon>Flavobacterium</taxon>
    </lineage>
</organism>
<dbReference type="Pfam" id="PF00072">
    <property type="entry name" value="Response_reg"/>
    <property type="match status" value="1"/>
</dbReference>
<dbReference type="PANTHER" id="PTHR44520:SF2">
    <property type="entry name" value="RESPONSE REGULATOR RCP1"/>
    <property type="match status" value="1"/>
</dbReference>
<feature type="domain" description="Response regulatory" evidence="2">
    <location>
        <begin position="5"/>
        <end position="130"/>
    </location>
</feature>
<dbReference type="AlphaFoldDB" id="A0A365P136"/>
<dbReference type="SMART" id="SM00448">
    <property type="entry name" value="REC"/>
    <property type="match status" value="1"/>
</dbReference>
<accession>A0A365P136</accession>
<keyword evidence="4" id="KW-1185">Reference proteome</keyword>
<protein>
    <submittedName>
        <fullName evidence="3">Response regulator</fullName>
    </submittedName>
</protein>
<dbReference type="GO" id="GO:0000160">
    <property type="term" value="P:phosphorelay signal transduction system"/>
    <property type="evidence" value="ECO:0007669"/>
    <property type="project" value="InterPro"/>
</dbReference>
<dbReference type="Gene3D" id="3.40.50.2300">
    <property type="match status" value="1"/>
</dbReference>
<dbReference type="CDD" id="cd17557">
    <property type="entry name" value="REC_Rcp-like"/>
    <property type="match status" value="1"/>
</dbReference>
<sequence>MKTFEILLAEDNEGDIVLTIESLEDSKLIKNINVVKNGKDAVDFIMKEGNYVMANRPDLILLDVNLPLKNGYEVLKIIKNNEKTKQIPVIMLTTSSSEEDINLSISNHANAFITKPIEPENYSNIRTKVENFLLKINSVKINKKS</sequence>
<dbReference type="SUPFAM" id="SSF52172">
    <property type="entry name" value="CheY-like"/>
    <property type="match status" value="1"/>
</dbReference>
<keyword evidence="1" id="KW-0597">Phosphoprotein</keyword>
<evidence type="ECO:0000313" key="4">
    <source>
        <dbReference type="Proteomes" id="UP000253319"/>
    </source>
</evidence>
<dbReference type="PROSITE" id="PS50110">
    <property type="entry name" value="RESPONSE_REGULATORY"/>
    <property type="match status" value="1"/>
</dbReference>
<dbReference type="InterPro" id="IPR052893">
    <property type="entry name" value="TCS_response_regulator"/>
</dbReference>
<name>A0A365P136_9FLAO</name>
<dbReference type="Proteomes" id="UP000253319">
    <property type="component" value="Unassembled WGS sequence"/>
</dbReference>
<dbReference type="InterPro" id="IPR011006">
    <property type="entry name" value="CheY-like_superfamily"/>
</dbReference>
<comment type="caution">
    <text evidence="3">The sequence shown here is derived from an EMBL/GenBank/DDBJ whole genome shotgun (WGS) entry which is preliminary data.</text>
</comment>
<proteinExistence type="predicted"/>
<dbReference type="InterPro" id="IPR001789">
    <property type="entry name" value="Sig_transdc_resp-reg_receiver"/>
</dbReference>
<evidence type="ECO:0000313" key="3">
    <source>
        <dbReference type="EMBL" id="RBA28074.1"/>
    </source>
</evidence>